<dbReference type="EMBL" id="MDAL01000008">
    <property type="protein sequence ID" value="PMN94289.1"/>
    <property type="molecule type" value="Genomic_DNA"/>
</dbReference>
<gene>
    <name evidence="2" type="ORF">BCT23_10625</name>
</gene>
<keyword evidence="1" id="KW-0472">Membrane</keyword>
<dbReference type="Proteomes" id="UP000235387">
    <property type="component" value="Unassembled WGS sequence"/>
</dbReference>
<dbReference type="STRING" id="1190603.A1OO_19270"/>
<dbReference type="RefSeq" id="WP_102390244.1">
    <property type="nucleotide sequence ID" value="NZ_MDAL01000008.1"/>
</dbReference>
<feature type="transmembrane region" description="Helical" evidence="1">
    <location>
        <begin position="387"/>
        <end position="408"/>
    </location>
</feature>
<dbReference type="GO" id="GO:0015297">
    <property type="term" value="F:antiporter activity"/>
    <property type="evidence" value="ECO:0007669"/>
    <property type="project" value="InterPro"/>
</dbReference>
<feature type="transmembrane region" description="Helical" evidence="1">
    <location>
        <begin position="91"/>
        <end position="115"/>
    </location>
</feature>
<feature type="transmembrane region" description="Helical" evidence="1">
    <location>
        <begin position="237"/>
        <end position="263"/>
    </location>
</feature>
<evidence type="ECO:0000256" key="1">
    <source>
        <dbReference type="SAM" id="Phobius"/>
    </source>
</evidence>
<dbReference type="GO" id="GO:0016020">
    <property type="term" value="C:membrane"/>
    <property type="evidence" value="ECO:0007669"/>
    <property type="project" value="InterPro"/>
</dbReference>
<name>A0A2N7LFP9_9GAMM</name>
<feature type="transmembrane region" description="Helical" evidence="1">
    <location>
        <begin position="356"/>
        <end position="375"/>
    </location>
</feature>
<keyword evidence="1" id="KW-1133">Transmembrane helix</keyword>
<feature type="transmembrane region" description="Helical" evidence="1">
    <location>
        <begin position="135"/>
        <end position="157"/>
    </location>
</feature>
<protein>
    <submittedName>
        <fullName evidence="2">Uncharacterized protein</fullName>
    </submittedName>
</protein>
<feature type="transmembrane region" description="Helical" evidence="1">
    <location>
        <begin position="414"/>
        <end position="433"/>
    </location>
</feature>
<comment type="caution">
    <text evidence="2">The sequence shown here is derived from an EMBL/GenBank/DDBJ whole genome shotgun (WGS) entry which is preliminary data.</text>
</comment>
<evidence type="ECO:0000313" key="2">
    <source>
        <dbReference type="EMBL" id="PMN94289.1"/>
    </source>
</evidence>
<accession>A0A2N7LFP9</accession>
<organism evidence="2 3">
    <name type="scientific">Enterovibrio norvegicus</name>
    <dbReference type="NCBI Taxonomy" id="188144"/>
    <lineage>
        <taxon>Bacteria</taxon>
        <taxon>Pseudomonadati</taxon>
        <taxon>Pseudomonadota</taxon>
        <taxon>Gammaproteobacteria</taxon>
        <taxon>Vibrionales</taxon>
        <taxon>Vibrionaceae</taxon>
        <taxon>Enterovibrio</taxon>
    </lineage>
</organism>
<feature type="transmembrane region" description="Helical" evidence="1">
    <location>
        <begin position="164"/>
        <end position="183"/>
    </location>
</feature>
<proteinExistence type="predicted"/>
<feature type="transmembrane region" description="Helical" evidence="1">
    <location>
        <begin position="275"/>
        <end position="296"/>
    </location>
</feature>
<keyword evidence="1" id="KW-0812">Transmembrane</keyword>
<reference evidence="3" key="1">
    <citation type="submission" date="2016-07" db="EMBL/GenBank/DDBJ databases">
        <title>Nontailed viruses are major unrecognized killers of bacteria in the ocean.</title>
        <authorList>
            <person name="Kauffman K."/>
            <person name="Hussain F."/>
            <person name="Yang J."/>
            <person name="Arevalo P."/>
            <person name="Brown J."/>
            <person name="Cutler M."/>
            <person name="Kelly L."/>
            <person name="Polz M.F."/>
        </authorList>
    </citation>
    <scope>NUCLEOTIDE SEQUENCE [LARGE SCALE GENOMIC DNA]</scope>
    <source>
        <strain evidence="3">10N.261.45.A10</strain>
    </source>
</reference>
<feature type="transmembrane region" description="Helical" evidence="1">
    <location>
        <begin position="195"/>
        <end position="216"/>
    </location>
</feature>
<dbReference type="AlphaFoldDB" id="A0A2N7LFP9"/>
<feature type="transmembrane region" description="Helical" evidence="1">
    <location>
        <begin position="49"/>
        <end position="70"/>
    </location>
</feature>
<sequence>MKNIASLFSSVGPTFSSVASTLSIFASSSSTFVTQLLAVWIISQEDQRALLILTVFMPFGFTLSSLSDAMRAGALPIVSSHEDAGSAEVHSAVATLFGMALVVFGGLGAMAWGLMPLLKSYFHLPIVAYLDFSDLLLAMTLVFLPITVSSILTTCLFAKEKNALATSIVVVANVLQLSLIFIFAKQGHGVMSMPYAAACSTLVAITMGLTLSPTLRQIIAPRALAYFSAMQAQVKQLLSIIVPIFSSYLLLIAWLFYITYILLQYSDAAASAFPLYARIQNLIIMLSIAVGVSQAIRFNKNSADYDYSMLKNSVTQFVSQSILYQIPVLLAVFIFSENIALWLVNEPSIAAECAEYLRMISPALLVLSTYVGMTVYMEQTFRSRRAFIYNALYLGGEVALIEMVRPYCTTSSELYALLAVAFFASAIFILFEIGRSRYEYHLMQKMQSVTL</sequence>
<dbReference type="Pfam" id="PF01554">
    <property type="entry name" value="MatE"/>
    <property type="match status" value="1"/>
</dbReference>
<evidence type="ECO:0000313" key="3">
    <source>
        <dbReference type="Proteomes" id="UP000235387"/>
    </source>
</evidence>
<dbReference type="InterPro" id="IPR002528">
    <property type="entry name" value="MATE_fam"/>
</dbReference>
<feature type="transmembrane region" description="Helical" evidence="1">
    <location>
        <begin position="317"/>
        <end position="336"/>
    </location>
</feature>
<dbReference type="GO" id="GO:0042910">
    <property type="term" value="F:xenobiotic transmembrane transporter activity"/>
    <property type="evidence" value="ECO:0007669"/>
    <property type="project" value="InterPro"/>
</dbReference>